<dbReference type="PRINTS" id="PR00709">
    <property type="entry name" value="AVIDIN"/>
</dbReference>
<accession>A0A8C9FXJ1</accession>
<evidence type="ECO:0000256" key="5">
    <source>
        <dbReference type="ARBA" id="ARBA00022729"/>
    </source>
</evidence>
<dbReference type="Gene3D" id="2.40.128.30">
    <property type="entry name" value="Avidin-like"/>
    <property type="match status" value="1"/>
</dbReference>
<dbReference type="InterPro" id="IPR036896">
    <property type="entry name" value="Avidin-like_sf"/>
</dbReference>
<keyword evidence="4 10" id="KW-0964">Secreted</keyword>
<dbReference type="InterPro" id="IPR051764">
    <property type="entry name" value="Avidin/Streptavidin-rel"/>
</dbReference>
<dbReference type="InterPro" id="IPR017889">
    <property type="entry name" value="Avidin-like_CS"/>
</dbReference>
<comment type="function">
    <text evidence="10">Forms a strong non-covalent specific complex with biotin.</text>
</comment>
<dbReference type="PANTHER" id="PTHR34399">
    <property type="entry name" value="AVIDIN-RELATED"/>
    <property type="match status" value="1"/>
</dbReference>
<evidence type="ECO:0000256" key="7">
    <source>
        <dbReference type="ARBA" id="ARBA00023180"/>
    </source>
</evidence>
<organism evidence="11 12">
    <name type="scientific">Pavo cristatus</name>
    <name type="common">Indian peafowl</name>
    <name type="synonym">Blue peafowl</name>
    <dbReference type="NCBI Taxonomy" id="9049"/>
    <lineage>
        <taxon>Eukaryota</taxon>
        <taxon>Metazoa</taxon>
        <taxon>Chordata</taxon>
        <taxon>Craniata</taxon>
        <taxon>Vertebrata</taxon>
        <taxon>Euteleostomi</taxon>
        <taxon>Archelosauria</taxon>
        <taxon>Archosauria</taxon>
        <taxon>Dinosauria</taxon>
        <taxon>Saurischia</taxon>
        <taxon>Theropoda</taxon>
        <taxon>Coelurosauria</taxon>
        <taxon>Aves</taxon>
        <taxon>Neognathae</taxon>
        <taxon>Galloanserae</taxon>
        <taxon>Galliformes</taxon>
        <taxon>Phasianidae</taxon>
        <taxon>Phasianinae</taxon>
        <taxon>Pavo</taxon>
    </lineage>
</organism>
<feature type="disulfide bond" evidence="9">
    <location>
        <begin position="33"/>
        <end position="113"/>
    </location>
</feature>
<feature type="chain" id="PRO_5041484635" description="Avidin" evidence="10">
    <location>
        <begin position="20"/>
        <end position="154"/>
    </location>
</feature>
<comment type="similarity">
    <text evidence="2 10">Belongs to the avidin/streptavidin family.</text>
</comment>
<keyword evidence="8 10" id="KW-0092">Biotin</keyword>
<evidence type="ECO:0000256" key="10">
    <source>
        <dbReference type="RuleBase" id="RU369114"/>
    </source>
</evidence>
<dbReference type="AlphaFoldDB" id="A0A8C9FXJ1"/>
<name>A0A8C9FXJ1_PAVCR</name>
<evidence type="ECO:0000256" key="1">
    <source>
        <dbReference type="ARBA" id="ARBA00004613"/>
    </source>
</evidence>
<keyword evidence="5 10" id="KW-0732">Signal</keyword>
<reference evidence="11" key="2">
    <citation type="submission" date="2025-09" db="UniProtKB">
        <authorList>
            <consortium name="Ensembl"/>
        </authorList>
    </citation>
    <scope>IDENTIFICATION</scope>
</reference>
<evidence type="ECO:0000256" key="4">
    <source>
        <dbReference type="ARBA" id="ARBA00022525"/>
    </source>
</evidence>
<evidence type="ECO:0000256" key="9">
    <source>
        <dbReference type="PIRSR" id="PIRSR605468-51"/>
    </source>
</evidence>
<dbReference type="Ensembl" id="ENSPSTT00000023729.1">
    <property type="protein sequence ID" value="ENSPSTP00000022585.1"/>
    <property type="gene ID" value="ENSPSTG00000016576.1"/>
</dbReference>
<evidence type="ECO:0000256" key="2">
    <source>
        <dbReference type="ARBA" id="ARBA00006297"/>
    </source>
</evidence>
<dbReference type="GO" id="GO:0009374">
    <property type="term" value="F:biotin binding"/>
    <property type="evidence" value="ECO:0007669"/>
    <property type="project" value="UniProtKB-UniRule"/>
</dbReference>
<dbReference type="PROSITE" id="PS51326">
    <property type="entry name" value="AVIDIN_2"/>
    <property type="match status" value="1"/>
</dbReference>
<evidence type="ECO:0000256" key="8">
    <source>
        <dbReference type="ARBA" id="ARBA00023267"/>
    </source>
</evidence>
<dbReference type="SUPFAM" id="SSF50876">
    <property type="entry name" value="Avidin/streptavidin"/>
    <property type="match status" value="1"/>
</dbReference>
<dbReference type="Pfam" id="PF01382">
    <property type="entry name" value="Avidin"/>
    <property type="match status" value="1"/>
</dbReference>
<dbReference type="GO" id="GO:0005576">
    <property type="term" value="C:extracellular region"/>
    <property type="evidence" value="ECO:0007669"/>
    <property type="project" value="UniProtKB-SubCell"/>
</dbReference>
<evidence type="ECO:0000313" key="11">
    <source>
        <dbReference type="Ensembl" id="ENSPSTP00000022585.1"/>
    </source>
</evidence>
<keyword evidence="6 9" id="KW-1015">Disulfide bond</keyword>
<protein>
    <recommendedName>
        <fullName evidence="10">Avidin</fullName>
    </recommendedName>
</protein>
<dbReference type="InterPro" id="IPR005469">
    <property type="entry name" value="Avidin"/>
</dbReference>
<dbReference type="Proteomes" id="UP000694428">
    <property type="component" value="Unplaced"/>
</dbReference>
<comment type="subunit">
    <text evidence="3 10">Homotetramer.</text>
</comment>
<keyword evidence="7 10" id="KW-0325">Glycoprotein</keyword>
<dbReference type="PANTHER" id="PTHR34399:SF3">
    <property type="entry name" value="AVID PROTEIN-RELATED"/>
    <property type="match status" value="1"/>
</dbReference>
<sequence>TLTCNHTLVLVTSLQAALLAPMPPHGLPVPLLCPHTGLWRNELGSNMTISALDAAGTFSGSYHTAVAATNKQILVSPLQGAQQPPGTKGQQPTFGFTVQWQFADSTTVFVGQCFVDRRGKETLEMAWLLREEVPSRKDTWKAIRVGTNIFTRVK</sequence>
<keyword evidence="12" id="KW-1185">Reference proteome</keyword>
<dbReference type="PROSITE" id="PS00577">
    <property type="entry name" value="AVIDIN_1"/>
    <property type="match status" value="1"/>
</dbReference>
<proteinExistence type="inferred from homology"/>
<reference evidence="11" key="1">
    <citation type="submission" date="2025-08" db="UniProtKB">
        <authorList>
            <consortium name="Ensembl"/>
        </authorList>
    </citation>
    <scope>IDENTIFICATION</scope>
</reference>
<evidence type="ECO:0000313" key="12">
    <source>
        <dbReference type="Proteomes" id="UP000694428"/>
    </source>
</evidence>
<evidence type="ECO:0000256" key="6">
    <source>
        <dbReference type="ARBA" id="ARBA00023157"/>
    </source>
</evidence>
<dbReference type="InterPro" id="IPR005468">
    <property type="entry name" value="Avidin/str"/>
</dbReference>
<feature type="signal peptide" evidence="10">
    <location>
        <begin position="1"/>
        <end position="19"/>
    </location>
</feature>
<evidence type="ECO:0000256" key="3">
    <source>
        <dbReference type="ARBA" id="ARBA00011881"/>
    </source>
</evidence>
<comment type="subcellular location">
    <subcellularLocation>
        <location evidence="1 10">Secreted</location>
    </subcellularLocation>
</comment>